<organism evidence="1 2">
    <name type="scientific">Trifolium medium</name>
    <dbReference type="NCBI Taxonomy" id="97028"/>
    <lineage>
        <taxon>Eukaryota</taxon>
        <taxon>Viridiplantae</taxon>
        <taxon>Streptophyta</taxon>
        <taxon>Embryophyta</taxon>
        <taxon>Tracheophyta</taxon>
        <taxon>Spermatophyta</taxon>
        <taxon>Magnoliopsida</taxon>
        <taxon>eudicotyledons</taxon>
        <taxon>Gunneridae</taxon>
        <taxon>Pentapetalae</taxon>
        <taxon>rosids</taxon>
        <taxon>fabids</taxon>
        <taxon>Fabales</taxon>
        <taxon>Fabaceae</taxon>
        <taxon>Papilionoideae</taxon>
        <taxon>50 kb inversion clade</taxon>
        <taxon>NPAAA clade</taxon>
        <taxon>Hologalegina</taxon>
        <taxon>IRL clade</taxon>
        <taxon>Trifolieae</taxon>
        <taxon>Trifolium</taxon>
    </lineage>
</organism>
<accession>A0A392VAM4</accession>
<feature type="non-terminal residue" evidence="1">
    <location>
        <position position="31"/>
    </location>
</feature>
<proteinExistence type="predicted"/>
<dbReference type="EMBL" id="LXQA011087878">
    <property type="protein sequence ID" value="MCI84309.1"/>
    <property type="molecule type" value="Genomic_DNA"/>
</dbReference>
<protein>
    <submittedName>
        <fullName evidence="1">Uncharacterized protein</fullName>
    </submittedName>
</protein>
<evidence type="ECO:0000313" key="1">
    <source>
        <dbReference type="EMBL" id="MCI84309.1"/>
    </source>
</evidence>
<sequence length="31" mass="3356">MKVDSDPLQIADAAYVEVFDCNMVDAVEVAP</sequence>
<evidence type="ECO:0000313" key="2">
    <source>
        <dbReference type="Proteomes" id="UP000265520"/>
    </source>
</evidence>
<comment type="caution">
    <text evidence="1">The sequence shown here is derived from an EMBL/GenBank/DDBJ whole genome shotgun (WGS) entry which is preliminary data.</text>
</comment>
<keyword evidence="2" id="KW-1185">Reference proteome</keyword>
<dbReference type="Proteomes" id="UP000265520">
    <property type="component" value="Unassembled WGS sequence"/>
</dbReference>
<dbReference type="AlphaFoldDB" id="A0A392VAM4"/>
<reference evidence="1 2" key="1">
    <citation type="journal article" date="2018" name="Front. Plant Sci.">
        <title>Red Clover (Trifolium pratense) and Zigzag Clover (T. medium) - A Picture of Genomic Similarities and Differences.</title>
        <authorList>
            <person name="Dluhosova J."/>
            <person name="Istvanek J."/>
            <person name="Nedelnik J."/>
            <person name="Repkova J."/>
        </authorList>
    </citation>
    <scope>NUCLEOTIDE SEQUENCE [LARGE SCALE GENOMIC DNA]</scope>
    <source>
        <strain evidence="2">cv. 10/8</strain>
        <tissue evidence="1">Leaf</tissue>
    </source>
</reference>
<name>A0A392VAM4_9FABA</name>